<dbReference type="Pfam" id="PF20172">
    <property type="entry name" value="DUF6538"/>
    <property type="match status" value="1"/>
</dbReference>
<dbReference type="InterPro" id="IPR046668">
    <property type="entry name" value="DUF6538"/>
</dbReference>
<reference evidence="2 3" key="1">
    <citation type="journal article" date="2023" name="Front. Microbiol.">
        <title>Genomic analyses of Burkholderia respiratory isolates indicates two evolutionarily distinct B. anthina clades.</title>
        <authorList>
            <person name="Pham A."/>
            <person name="Volmer J.G."/>
            <person name="Chambers D.C."/>
            <person name="Smith D.J."/>
            <person name="Reid D.W."/>
            <person name="Burr L."/>
            <person name="Wells T.J."/>
        </authorList>
    </citation>
    <scope>NUCLEOTIDE SEQUENCE [LARGE SCALE GENOMIC DNA]</scope>
    <source>
        <strain evidence="2 3">BCCIQ07A</strain>
    </source>
</reference>
<accession>A0ABU5WP67</accession>
<evidence type="ECO:0000313" key="2">
    <source>
        <dbReference type="EMBL" id="MEB2580718.1"/>
    </source>
</evidence>
<name>A0ABU5WP67_9BURK</name>
<evidence type="ECO:0000259" key="1">
    <source>
        <dbReference type="Pfam" id="PF20172"/>
    </source>
</evidence>
<dbReference type="RefSeq" id="WP_179231715.1">
    <property type="nucleotide sequence ID" value="NZ_JAWRKY010000011.1"/>
</dbReference>
<dbReference type="EMBL" id="JAWRLE010000026">
    <property type="protein sequence ID" value="MEB2580718.1"/>
    <property type="molecule type" value="Genomic_DNA"/>
</dbReference>
<feature type="domain" description="DUF6538" evidence="1">
    <location>
        <begin position="6"/>
        <end position="62"/>
    </location>
</feature>
<sequence>MAQTSCLYRRPSGIYVVRLAVPKRLRAAVGKNEIHASTRLREWEAAKLVAHRIQSHWREHFMTLDIEKLKAENPLLDGAGMIRIVDAARTIGMEPRLLANELLNDGAQARFNNGCIRKHRCSAAHPQTSPSCSTGMGR</sequence>
<protein>
    <submittedName>
        <fullName evidence="2">DUF6538 domain-containing protein</fullName>
    </submittedName>
</protein>
<proteinExistence type="predicted"/>
<evidence type="ECO:0000313" key="3">
    <source>
        <dbReference type="Proteomes" id="UP001304467"/>
    </source>
</evidence>
<keyword evidence="3" id="KW-1185">Reference proteome</keyword>
<comment type="caution">
    <text evidence="2">The sequence shown here is derived from an EMBL/GenBank/DDBJ whole genome shotgun (WGS) entry which is preliminary data.</text>
</comment>
<organism evidence="2 3">
    <name type="scientific">Burkholderia anthinoferrum</name>
    <dbReference type="NCBI Taxonomy" id="3090833"/>
    <lineage>
        <taxon>Bacteria</taxon>
        <taxon>Pseudomonadati</taxon>
        <taxon>Pseudomonadota</taxon>
        <taxon>Betaproteobacteria</taxon>
        <taxon>Burkholderiales</taxon>
        <taxon>Burkholderiaceae</taxon>
        <taxon>Burkholderia</taxon>
    </lineage>
</organism>
<gene>
    <name evidence="2" type="ORF">SB593_17345</name>
</gene>
<dbReference type="Proteomes" id="UP001304467">
    <property type="component" value="Unassembled WGS sequence"/>
</dbReference>